<evidence type="ECO:0000313" key="1">
    <source>
        <dbReference type="EMBL" id="MDC7718915.1"/>
    </source>
</evidence>
<reference evidence="1 2" key="1">
    <citation type="submission" date="2023-01" db="EMBL/GenBank/DDBJ databases">
        <title>Novel species of the genus Vogesella isolated from rivers.</title>
        <authorList>
            <person name="Lu H."/>
        </authorList>
    </citation>
    <scope>NUCLEOTIDE SEQUENCE [LARGE SCALE GENOMIC DNA]</scope>
    <source>
        <strain evidence="1 2">DC21W</strain>
    </source>
</reference>
<dbReference type="Pfam" id="PF10905">
    <property type="entry name" value="DUF2695"/>
    <property type="match status" value="1"/>
</dbReference>
<gene>
    <name evidence="1" type="ORF">PQU95_17065</name>
</gene>
<sequence length="95" mass="11212">MNSNDRDRKKEWKREQRQLARAAFPMSDPLLESLFNMVNEHVEDSGCDHTFRFTKHWIAEHRQAEASVLDWLNSHGGFCDCEVIANAADHWEQNR</sequence>
<dbReference type="InterPro" id="IPR024248">
    <property type="entry name" value="DUF2695"/>
</dbReference>
<dbReference type="EMBL" id="JAQQLF010000027">
    <property type="protein sequence ID" value="MDC7718915.1"/>
    <property type="molecule type" value="Genomic_DNA"/>
</dbReference>
<organism evidence="1 2">
    <name type="scientific">Vogesella aquatica</name>
    <dbReference type="NCBI Taxonomy" id="2984206"/>
    <lineage>
        <taxon>Bacteria</taxon>
        <taxon>Pseudomonadati</taxon>
        <taxon>Pseudomonadota</taxon>
        <taxon>Betaproteobacteria</taxon>
        <taxon>Neisseriales</taxon>
        <taxon>Chromobacteriaceae</taxon>
        <taxon>Vogesella</taxon>
    </lineage>
</organism>
<comment type="caution">
    <text evidence="1">The sequence shown here is derived from an EMBL/GenBank/DDBJ whole genome shotgun (WGS) entry which is preliminary data.</text>
</comment>
<proteinExistence type="predicted"/>
<dbReference type="RefSeq" id="WP_272753123.1">
    <property type="nucleotide sequence ID" value="NZ_JAQQLF010000027.1"/>
</dbReference>
<keyword evidence="2" id="KW-1185">Reference proteome</keyword>
<dbReference type="Proteomes" id="UP001219956">
    <property type="component" value="Unassembled WGS sequence"/>
</dbReference>
<evidence type="ECO:0000313" key="2">
    <source>
        <dbReference type="Proteomes" id="UP001219956"/>
    </source>
</evidence>
<protein>
    <submittedName>
        <fullName evidence="1">DUF2695 domain-containing protein</fullName>
    </submittedName>
</protein>
<accession>A0ABT5J257</accession>
<name>A0ABT5J257_9NEIS</name>